<dbReference type="PANTHER" id="PTHR10131">
    <property type="entry name" value="TNF RECEPTOR ASSOCIATED FACTOR"/>
    <property type="match status" value="1"/>
</dbReference>
<evidence type="ECO:0000259" key="2">
    <source>
        <dbReference type="PROSITE" id="PS50144"/>
    </source>
</evidence>
<dbReference type="EMBL" id="LSMT01000960">
    <property type="protein sequence ID" value="PFX13507.1"/>
    <property type="molecule type" value="Genomic_DNA"/>
</dbReference>
<dbReference type="OrthoDB" id="6499288at2759"/>
<reference evidence="4" key="1">
    <citation type="journal article" date="2017" name="bioRxiv">
        <title>Comparative analysis of the genomes of Stylophora pistillata and Acropora digitifera provides evidence for extensive differences between species of corals.</title>
        <authorList>
            <person name="Voolstra C.R."/>
            <person name="Li Y."/>
            <person name="Liew Y.J."/>
            <person name="Baumgarten S."/>
            <person name="Zoccola D."/>
            <person name="Flot J.-F."/>
            <person name="Tambutte S."/>
            <person name="Allemand D."/>
            <person name="Aranda M."/>
        </authorList>
    </citation>
    <scope>NUCLEOTIDE SEQUENCE [LARGE SCALE GENOMIC DNA]</scope>
</reference>
<dbReference type="GO" id="GO:0045087">
    <property type="term" value="P:innate immune response"/>
    <property type="evidence" value="ECO:0007669"/>
    <property type="project" value="TreeGrafter"/>
</dbReference>
<feature type="domain" description="MATH" evidence="2">
    <location>
        <begin position="303"/>
        <end position="451"/>
    </location>
</feature>
<dbReference type="PANTHER" id="PTHR10131:SF152">
    <property type="entry name" value="TNF RECEPTOR-ASSOCIATED FACTOR 6"/>
    <property type="match status" value="1"/>
</dbReference>
<evidence type="ECO:0000313" key="3">
    <source>
        <dbReference type="EMBL" id="PFX13507.1"/>
    </source>
</evidence>
<protein>
    <submittedName>
        <fullName evidence="3">TNF receptor-associated factor 6</fullName>
    </submittedName>
</protein>
<organism evidence="3 4">
    <name type="scientific">Stylophora pistillata</name>
    <name type="common">Smooth cauliflower coral</name>
    <dbReference type="NCBI Taxonomy" id="50429"/>
    <lineage>
        <taxon>Eukaryota</taxon>
        <taxon>Metazoa</taxon>
        <taxon>Cnidaria</taxon>
        <taxon>Anthozoa</taxon>
        <taxon>Hexacorallia</taxon>
        <taxon>Scleractinia</taxon>
        <taxon>Astrocoeniina</taxon>
        <taxon>Pocilloporidae</taxon>
        <taxon>Stylophora</taxon>
    </lineage>
</organism>
<dbReference type="STRING" id="50429.A0A2B4RAW5"/>
<feature type="compositionally biased region" description="Basic and acidic residues" evidence="1">
    <location>
        <begin position="47"/>
        <end position="64"/>
    </location>
</feature>
<dbReference type="GO" id="GO:0043122">
    <property type="term" value="P:regulation of canonical NF-kappaB signal transduction"/>
    <property type="evidence" value="ECO:0007669"/>
    <property type="project" value="TreeGrafter"/>
</dbReference>
<dbReference type="GO" id="GO:0031663">
    <property type="term" value="P:lipopolysaccharide-mediated signaling pathway"/>
    <property type="evidence" value="ECO:0007669"/>
    <property type="project" value="TreeGrafter"/>
</dbReference>
<dbReference type="Proteomes" id="UP000225706">
    <property type="component" value="Unassembled WGS sequence"/>
</dbReference>
<proteinExistence type="predicted"/>
<dbReference type="SUPFAM" id="SSF49599">
    <property type="entry name" value="TRAF domain-like"/>
    <property type="match status" value="1"/>
</dbReference>
<feature type="compositionally biased region" description="Basic and acidic residues" evidence="1">
    <location>
        <begin position="11"/>
        <end position="25"/>
    </location>
</feature>
<dbReference type="PROSITE" id="PS50144">
    <property type="entry name" value="MATH"/>
    <property type="match status" value="1"/>
</dbReference>
<dbReference type="InterPro" id="IPR008974">
    <property type="entry name" value="TRAF-like"/>
</dbReference>
<sequence length="453" mass="50862">MSSQGTEELISDQRGRLETSSHGTDELTSGQTGRLEARENGLGSIARDNESLSESERRRYDHDSVASGNRYEVERRKQRHSCGTLSNSERDTAPIFLNEEQFQAVNHVMNGDDGPAAYQQENNEQLDYSMVDTSQESQQTFQRKFEGQVNGLANAVAVGAQPATDTSNGVEEMDWAETSIIAREEWQQLQQLRDDGGCIASNHYVRNGEAIEECHSIEEEALVADLNVERPVQSPYPRGLGAPIYWSRSPTQESGCHRPQRMQSAAPAVSRPDEDQGLVQCHQMCNSVLVNAKATRNKRNSGETFFIEILTQIAQLRQVDEDGVAPAIFSRAIYSDSFEYKVGIRLHPNGVDEEEGRYVALFVHMMMGEYDNASEVRWPFTQRITVSILDQSDAKRHISHIIQPKPHLAAFQKPTEAFTPTGFGFIKFAPIEEAFSSPYVENDKMFIKIQFST</sequence>
<dbReference type="InterPro" id="IPR002083">
    <property type="entry name" value="MATH/TRAF_dom"/>
</dbReference>
<keyword evidence="4" id="KW-1185">Reference proteome</keyword>
<dbReference type="Pfam" id="PF21355">
    <property type="entry name" value="TRAF-mep_MATH"/>
    <property type="match status" value="1"/>
</dbReference>
<name>A0A2B4RAW5_STYPI</name>
<evidence type="ECO:0000313" key="4">
    <source>
        <dbReference type="Proteomes" id="UP000225706"/>
    </source>
</evidence>
<feature type="region of interest" description="Disordered" evidence="1">
    <location>
        <begin position="1"/>
        <end position="87"/>
    </location>
</feature>
<dbReference type="InterPro" id="IPR049342">
    <property type="entry name" value="TRAF1-6_MATH_dom"/>
</dbReference>
<evidence type="ECO:0000256" key="1">
    <source>
        <dbReference type="SAM" id="MobiDB-lite"/>
    </source>
</evidence>
<dbReference type="GO" id="GO:0061630">
    <property type="term" value="F:ubiquitin protein ligase activity"/>
    <property type="evidence" value="ECO:0007669"/>
    <property type="project" value="TreeGrafter"/>
</dbReference>
<accession>A0A2B4RAW5</accession>
<keyword evidence="3" id="KW-0675">Receptor</keyword>
<dbReference type="Gene3D" id="2.60.210.10">
    <property type="entry name" value="Apoptosis, Tumor Necrosis Factor Receptor Associated Protein 2, Chain A"/>
    <property type="match status" value="1"/>
</dbReference>
<gene>
    <name evidence="3" type="primary">TRAF6</name>
    <name evidence="3" type="ORF">AWC38_SpisGene22403</name>
</gene>
<comment type="caution">
    <text evidence="3">The sequence shown here is derived from an EMBL/GenBank/DDBJ whole genome shotgun (WGS) entry which is preliminary data.</text>
</comment>
<dbReference type="AlphaFoldDB" id="A0A2B4RAW5"/>